<accession>A0AC61R9U6</accession>
<comment type="caution">
    <text evidence="1">The sequence shown here is derived from an EMBL/GenBank/DDBJ whole genome shotgun (WGS) entry which is preliminary data.</text>
</comment>
<gene>
    <name evidence="1" type="ORF">E5336_02655</name>
</gene>
<keyword evidence="2" id="KW-1185">Reference proteome</keyword>
<proteinExistence type="predicted"/>
<dbReference type="EMBL" id="SRYG01000004">
    <property type="protein sequence ID" value="TGY66710.1"/>
    <property type="molecule type" value="Genomic_DNA"/>
</dbReference>
<protein>
    <submittedName>
        <fullName evidence="1">Uncharacterized protein</fullName>
    </submittedName>
</protein>
<sequence length="141" mass="15870">MKKMFQIGWLASIVLYIGCVLLMQNTLFQLFSLQGEVSQEMMAQIQTNQTILATGKWLLLVLSLIGFGCCGMLSLQKRTYLLWGLLTVAGEIVFSVAYAKWMTGASLTFVEAYQFQPWFWIVLLGAGILFYGVGKRGKIHE</sequence>
<organism evidence="1 2">
    <name type="scientific">Dubosiella muris</name>
    <dbReference type="NCBI Taxonomy" id="3038133"/>
    <lineage>
        <taxon>Bacteria</taxon>
        <taxon>Bacillati</taxon>
        <taxon>Bacillota</taxon>
        <taxon>Erysipelotrichia</taxon>
        <taxon>Erysipelotrichales</taxon>
        <taxon>Erysipelotrichaceae</taxon>
        <taxon>Dubosiella</taxon>
    </lineage>
</organism>
<evidence type="ECO:0000313" key="1">
    <source>
        <dbReference type="EMBL" id="TGY66710.1"/>
    </source>
</evidence>
<name>A0AC61R9U6_9FIRM</name>
<dbReference type="Proteomes" id="UP000308836">
    <property type="component" value="Unassembled WGS sequence"/>
</dbReference>
<reference evidence="1" key="1">
    <citation type="submission" date="2019-04" db="EMBL/GenBank/DDBJ databases">
        <title>Microbes associate with the intestines of laboratory mice.</title>
        <authorList>
            <person name="Navarre W."/>
            <person name="Wong E."/>
            <person name="Huang K."/>
            <person name="Tropini C."/>
            <person name="Ng K."/>
            <person name="Yu B."/>
        </authorList>
    </citation>
    <scope>NUCLEOTIDE SEQUENCE</scope>
    <source>
        <strain evidence="1">NM09_H32</strain>
    </source>
</reference>
<evidence type="ECO:0000313" key="2">
    <source>
        <dbReference type="Proteomes" id="UP000308836"/>
    </source>
</evidence>